<gene>
    <name evidence="1" type="ORF">PZS58_06095</name>
</gene>
<dbReference type="Proteomes" id="UP001163056">
    <property type="component" value="Unassembled WGS sequence"/>
</dbReference>
<organism evidence="1 2">
    <name type="scientific">Providencia stuartii</name>
    <dbReference type="NCBI Taxonomy" id="588"/>
    <lineage>
        <taxon>Bacteria</taxon>
        <taxon>Pseudomonadati</taxon>
        <taxon>Pseudomonadota</taxon>
        <taxon>Gammaproteobacteria</taxon>
        <taxon>Enterobacterales</taxon>
        <taxon>Morganellaceae</taxon>
        <taxon>Providencia</taxon>
    </lineage>
</organism>
<proteinExistence type="predicted"/>
<dbReference type="EMBL" id="JAREJI010000003">
    <property type="protein sequence ID" value="MDE8769099.1"/>
    <property type="molecule type" value="Genomic_DNA"/>
</dbReference>
<dbReference type="KEGG" id="psx:DR96_1675"/>
<comment type="caution">
    <text evidence="1">The sequence shown here is derived from an EMBL/GenBank/DDBJ whole genome shotgun (WGS) entry which is preliminary data.</text>
</comment>
<sequence length="201" mass="23353">MSHYATSPKGNIWQRLNKKRLPAGYQQGLTLNRVERDILPYQCEWGAPGELLIHPQASLTIRVTERVKTLFMAFIVFSRFSVTGRCGSAINAQITVKTRGSLKQKHVHFISKDEEGQAVVNLLKEYPIIAQTLEELDFNYFHLVIKDGVWHCEIEPFTASEMVCRMPAIRRYLRLTPEQRHRLLSALQLFQQFMEKHYGNH</sequence>
<evidence type="ECO:0000313" key="2">
    <source>
        <dbReference type="Proteomes" id="UP001163056"/>
    </source>
</evidence>
<evidence type="ECO:0000313" key="1">
    <source>
        <dbReference type="EMBL" id="MDE8769099.1"/>
    </source>
</evidence>
<dbReference type="Pfam" id="PF11354">
    <property type="entry name" value="DUF3156"/>
    <property type="match status" value="1"/>
</dbReference>
<reference evidence="1 2" key="1">
    <citation type="submission" date="2023-03" db="EMBL/GenBank/DDBJ databases">
        <title>WGS of NDM-producing Providencia thailandensis from Ukrainian patients.</title>
        <authorList>
            <person name="Zabicka D."/>
            <person name="Izdebski R."/>
            <person name="Urbanowicz P."/>
            <person name="Biedrzycka M."/>
            <person name="Guzek A."/>
            <person name="Gniadkowski M."/>
        </authorList>
    </citation>
    <scope>NUCLEOTIDE SEQUENCE [LARGE SCALE GENOMIC DNA]</scope>
    <source>
        <strain evidence="1 2">8015-22</strain>
    </source>
</reference>
<dbReference type="RefSeq" id="WP_052038349.1">
    <property type="nucleotide sequence ID" value="NZ_AP022374.1"/>
</dbReference>
<dbReference type="AlphaFoldDB" id="A0AAJ1JDN7"/>
<protein>
    <submittedName>
        <fullName evidence="1">DUF3156 family protein</fullName>
    </submittedName>
</protein>
<accession>A0AAJ1JDN7</accession>
<dbReference type="InterPro" id="IPR021500">
    <property type="entry name" value="DUF3156"/>
</dbReference>
<name>A0AAJ1JDN7_PROST</name>